<protein>
    <submittedName>
        <fullName evidence="3">Uncharacterized protein LOC101696467 isoform X1</fullName>
    </submittedName>
</protein>
<keyword evidence="2" id="KW-1185">Reference proteome</keyword>
<organism evidence="2 3">
    <name type="scientific">Heterocephalus glaber</name>
    <name type="common">Naked mole rat</name>
    <dbReference type="NCBI Taxonomy" id="10181"/>
    <lineage>
        <taxon>Eukaryota</taxon>
        <taxon>Metazoa</taxon>
        <taxon>Chordata</taxon>
        <taxon>Craniata</taxon>
        <taxon>Vertebrata</taxon>
        <taxon>Euteleostomi</taxon>
        <taxon>Mammalia</taxon>
        <taxon>Eutheria</taxon>
        <taxon>Euarchontoglires</taxon>
        <taxon>Glires</taxon>
        <taxon>Rodentia</taxon>
        <taxon>Hystricomorpha</taxon>
        <taxon>Bathyergidae</taxon>
        <taxon>Heterocephalus</taxon>
    </lineage>
</organism>
<name>A0AAX6SS93_HETGA</name>
<dbReference type="AlphaFoldDB" id="A0AAX6SS93"/>
<reference evidence="3" key="1">
    <citation type="submission" date="2025-08" db="UniProtKB">
        <authorList>
            <consortium name="RefSeq"/>
        </authorList>
    </citation>
    <scope>IDENTIFICATION</scope>
</reference>
<accession>A0AAX6SS93</accession>
<evidence type="ECO:0000313" key="3">
    <source>
        <dbReference type="RefSeq" id="XP_021112271.1"/>
    </source>
</evidence>
<proteinExistence type="predicted"/>
<feature type="region of interest" description="Disordered" evidence="1">
    <location>
        <begin position="201"/>
        <end position="228"/>
    </location>
</feature>
<dbReference type="GeneID" id="101696467"/>
<dbReference type="RefSeq" id="XP_021112271.1">
    <property type="nucleotide sequence ID" value="XM_021256612.1"/>
</dbReference>
<sequence length="323" mass="34493">MAILLPQPPRCWDYRAEIRKRRLAQGEKGALEGREDESCKQNLSLREQEGSGPKGLCCCPFTSSLKADPGGPTGSRARGQCQVPASCTLHRTRSVSPERRARSWSQRAADCPPSRPEEPPACPICTATRAVPSWAQLTPGLLGTRNHALSFKRCLASNLLLSEGQSTSFPALFCAVATSLKGATCVQGLTAGPVFSRECDTTQGRSRLGPGLTVEGTGDSDSRGLRSRSLQKQKWTQVRNLATGSQCPGPVAHGKFYWVSSLQVALPRPAGREGGGPSPRLGGQGASVPTQLLLLLPGRGNRLPVRHNASFGSCFPPQIKLPH</sequence>
<dbReference type="Proteomes" id="UP000694906">
    <property type="component" value="Unplaced"/>
</dbReference>
<gene>
    <name evidence="3" type="primary">LOC101696467</name>
</gene>
<evidence type="ECO:0000256" key="1">
    <source>
        <dbReference type="SAM" id="MobiDB-lite"/>
    </source>
</evidence>
<evidence type="ECO:0000313" key="2">
    <source>
        <dbReference type="Proteomes" id="UP000694906"/>
    </source>
</evidence>